<dbReference type="STRING" id="41688.A0A2N3N2S9"/>
<dbReference type="Proteomes" id="UP000233524">
    <property type="component" value="Unassembled WGS sequence"/>
</dbReference>
<dbReference type="PANTHER" id="PTHR24170">
    <property type="entry name" value="ANKYRIN REPEAT DOMAIN-CONTAINING PROTEIN 27"/>
    <property type="match status" value="1"/>
</dbReference>
<keyword evidence="5" id="KW-1185">Reference proteome</keyword>
<feature type="compositionally biased region" description="Acidic residues" evidence="2">
    <location>
        <begin position="542"/>
        <end position="554"/>
    </location>
</feature>
<dbReference type="VEuPathDB" id="FungiDB:jhhlp_006819"/>
<feature type="compositionally biased region" description="Polar residues" evidence="2">
    <location>
        <begin position="259"/>
        <end position="271"/>
    </location>
</feature>
<dbReference type="EMBL" id="NLAX01001033">
    <property type="protein sequence ID" value="PKS06745.1"/>
    <property type="molecule type" value="Genomic_DNA"/>
</dbReference>
<dbReference type="Pfam" id="PF13857">
    <property type="entry name" value="Ank_5"/>
    <property type="match status" value="1"/>
</dbReference>
<dbReference type="GO" id="GO:0005085">
    <property type="term" value="F:guanyl-nucleotide exchange factor activity"/>
    <property type="evidence" value="ECO:0007669"/>
    <property type="project" value="TreeGrafter"/>
</dbReference>
<dbReference type="InterPro" id="IPR051248">
    <property type="entry name" value="UPF0507/Ank_repeat_27"/>
</dbReference>
<comment type="similarity">
    <text evidence="1">Belongs to the UPF0507 family.</text>
</comment>
<dbReference type="SUPFAM" id="SSF109993">
    <property type="entry name" value="VPS9 domain"/>
    <property type="match status" value="1"/>
</dbReference>
<gene>
    <name evidence="4" type="ORF">jhhlp_006819</name>
</gene>
<dbReference type="GO" id="GO:0045022">
    <property type="term" value="P:early endosome to late endosome transport"/>
    <property type="evidence" value="ECO:0007669"/>
    <property type="project" value="TreeGrafter"/>
</dbReference>
<dbReference type="InParanoid" id="A0A2N3N2S9"/>
<dbReference type="GO" id="GO:0097422">
    <property type="term" value="C:tubular endosome"/>
    <property type="evidence" value="ECO:0007669"/>
    <property type="project" value="TreeGrafter"/>
</dbReference>
<evidence type="ECO:0000256" key="2">
    <source>
        <dbReference type="SAM" id="MobiDB-lite"/>
    </source>
</evidence>
<protein>
    <recommendedName>
        <fullName evidence="3">VPS9 domain-containing protein</fullName>
    </recommendedName>
</protein>
<name>A0A2N3N2S9_9PEZI</name>
<accession>A0A2N3N2S9</accession>
<dbReference type="GO" id="GO:0000149">
    <property type="term" value="F:SNARE binding"/>
    <property type="evidence" value="ECO:0007669"/>
    <property type="project" value="TreeGrafter"/>
</dbReference>
<dbReference type="GO" id="GO:0005886">
    <property type="term" value="C:plasma membrane"/>
    <property type="evidence" value="ECO:0007669"/>
    <property type="project" value="TreeGrafter"/>
</dbReference>
<sequence>MPPLNPFLSAFFKSPVSAQCAQTQHFVLLVPNTEILLTHREADTNATAQEILLSEEFIASHVLRIPSGNAANGAAAPEPLPNLRDMRGKAKQYNTINGRNVVIKDGFVYSNKGFRAPNEAQLLFDTLWYSDAMEPRQWLIYYISKPLIGTWIEDVITPAVLVEGIAKKKTDELNLMSPAESSDRPTIGRKKDIKFFHDLLNHFPIIARHMQPGLERLFRDFNAAFQHPLPPPPSAQSIPDPETDGQLNTAIKRARENSVGPSGASSPGNSEHMSDESLPVTEDFYAEDDEDVMRATLESAITAGIDIFQSVDKQQLALLIATTDLTDTIVERLIERYVAENVHHLLFPKICALKRPYDLELEAKIRQMEFIDVSQLGVEVQNGIKGKHELIIQLGAAIEEFKKMGGAMCPQEMLALLVTTVKNVTRAAEGRPDGGQPGSDAASEKPMMTVNADTLVSLLLFVVIRAQVKNLQARLTYIRHFIFFDDIDTGEKGYALSTFEAVLAYLALDSSGLRKASRRNKALWNASAKGNLNELKKIMEPSDEALEDSSDSESEVNIGGSSRPLLHKSSRRSSKSLTVSEHFSSGSDLSHVFPFKAAESDAPAVHFQPQVQVQVPIKKLKKVSMDTRSLSSNSEISFRSRATSFGTINSALEADISVERLSQTHDSFGESVVMMAVQNERLEVLNYLLSLSQYYPLSMILEDINNEDTTLLSAAVQMGNREIIDTLLGIIFSGATPEQIAKYFTKQDIWGRSLGHYLFHAPYLIAKIGDVVPWRQRDKNGQTPLFALCRSYDQERYAAMVAAGLDAARRAQGDGERLHLDDHIDNKGNTLLHIVTDAMMLHHILERCDVDVNATNDRKFTPLMLASKYGRYDLVRMLVADPRVDVIARELRGLTAVELAKDDDVRNKFDDLMLFSMPAGPDWRITGVVRAFFVEDGTVRLVLKSAAPTPEGNSYTVTTCRRSLTDFEALVDLLALENPSSWIPSVAVARSPFQIPGKPSRAMLREIQTMTDWAMKIMLAHPTFAAHETLWEFFLVPEIRLDMMTQRSKLKAETLLEKIRDEMEPVRDVREVEQFVDHAREMVRAVNHSTRSVTRRTNRLSMVSTDLYDGTKLWRRAVQTLEFLPQPYKLAIDIYTRSLEPTQSNPYDTLHSTLQAQQGTITALLSALSRPPALIAQIRAAQKALERTVNAAASSRSASASKSPWAAAVGLSSLLDDPRKQQRLSEEKEEKVRRLRDEVDDLSKELRYGQQVVAGELAGWQDMRAGMGRRAIRDFAKGMLVQERVKLEALRRALRKAREGREGAAGVIGTERGGRHAMGLRDGMASASSSVSHGRRNGNARFSGA</sequence>
<dbReference type="Pfam" id="PF02204">
    <property type="entry name" value="VPS9"/>
    <property type="match status" value="1"/>
</dbReference>
<dbReference type="PANTHER" id="PTHR24170:SF1">
    <property type="entry name" value="DOMAIN PROTEIN, PUTATIVE (AFU_ORTHOLOGUE AFUA_1G09870)-RELATED"/>
    <property type="match status" value="1"/>
</dbReference>
<dbReference type="InterPro" id="IPR036770">
    <property type="entry name" value="Ankyrin_rpt-contain_sf"/>
</dbReference>
<feature type="region of interest" description="Disordered" evidence="2">
    <location>
        <begin position="542"/>
        <end position="573"/>
    </location>
</feature>
<dbReference type="SUPFAM" id="SSF48403">
    <property type="entry name" value="Ankyrin repeat"/>
    <property type="match status" value="1"/>
</dbReference>
<proteinExistence type="inferred from homology"/>
<dbReference type="Gene3D" id="1.25.40.20">
    <property type="entry name" value="Ankyrin repeat-containing domain"/>
    <property type="match status" value="2"/>
</dbReference>
<evidence type="ECO:0000256" key="1">
    <source>
        <dbReference type="ARBA" id="ARBA00007428"/>
    </source>
</evidence>
<dbReference type="GO" id="GO:0005770">
    <property type="term" value="C:late endosome"/>
    <property type="evidence" value="ECO:0007669"/>
    <property type="project" value="TreeGrafter"/>
</dbReference>
<evidence type="ECO:0000259" key="3">
    <source>
        <dbReference type="PROSITE" id="PS51205"/>
    </source>
</evidence>
<evidence type="ECO:0000313" key="4">
    <source>
        <dbReference type="EMBL" id="PKS06745.1"/>
    </source>
</evidence>
<dbReference type="InterPro" id="IPR037191">
    <property type="entry name" value="VPS9_dom_sf"/>
</dbReference>
<dbReference type="GO" id="GO:0005769">
    <property type="term" value="C:early endosome"/>
    <property type="evidence" value="ECO:0007669"/>
    <property type="project" value="TreeGrafter"/>
</dbReference>
<evidence type="ECO:0000313" key="5">
    <source>
        <dbReference type="Proteomes" id="UP000233524"/>
    </source>
</evidence>
<reference evidence="4 5" key="1">
    <citation type="journal article" date="2017" name="G3 (Bethesda)">
        <title>First Draft Genome Sequence of the Pathogenic Fungus Lomentospora prolificans (Formerly Scedosporium prolificans).</title>
        <authorList>
            <person name="Luo R."/>
            <person name="Zimin A."/>
            <person name="Workman R."/>
            <person name="Fan Y."/>
            <person name="Pertea G."/>
            <person name="Grossman N."/>
            <person name="Wear M.P."/>
            <person name="Jia B."/>
            <person name="Miller H."/>
            <person name="Casadevall A."/>
            <person name="Timp W."/>
            <person name="Zhang S.X."/>
            <person name="Salzberg S.L."/>
        </authorList>
    </citation>
    <scope>NUCLEOTIDE SEQUENCE [LARGE SCALE GENOMIC DNA]</scope>
    <source>
        <strain evidence="4 5">JHH-5317</strain>
    </source>
</reference>
<dbReference type="PROSITE" id="PS51205">
    <property type="entry name" value="VPS9"/>
    <property type="match status" value="1"/>
</dbReference>
<dbReference type="InterPro" id="IPR002110">
    <property type="entry name" value="Ankyrin_rpt"/>
</dbReference>
<organism evidence="4 5">
    <name type="scientific">Lomentospora prolificans</name>
    <dbReference type="NCBI Taxonomy" id="41688"/>
    <lineage>
        <taxon>Eukaryota</taxon>
        <taxon>Fungi</taxon>
        <taxon>Dikarya</taxon>
        <taxon>Ascomycota</taxon>
        <taxon>Pezizomycotina</taxon>
        <taxon>Sordariomycetes</taxon>
        <taxon>Hypocreomycetidae</taxon>
        <taxon>Microascales</taxon>
        <taxon>Microascaceae</taxon>
        <taxon>Lomentospora</taxon>
    </lineage>
</organism>
<feature type="region of interest" description="Disordered" evidence="2">
    <location>
        <begin position="255"/>
        <end position="276"/>
    </location>
</feature>
<comment type="caution">
    <text evidence="4">The sequence shown here is derived from an EMBL/GenBank/DDBJ whole genome shotgun (WGS) entry which is preliminary data.</text>
</comment>
<feature type="domain" description="VPS9" evidence="3">
    <location>
        <begin position="355"/>
        <end position="515"/>
    </location>
</feature>
<dbReference type="SMART" id="SM00248">
    <property type="entry name" value="ANK"/>
    <property type="match status" value="5"/>
</dbReference>
<feature type="region of interest" description="Disordered" evidence="2">
    <location>
        <begin position="1323"/>
        <end position="1345"/>
    </location>
</feature>
<dbReference type="InterPro" id="IPR003123">
    <property type="entry name" value="VPS9"/>
</dbReference>
<dbReference type="GO" id="GO:0030133">
    <property type="term" value="C:transport vesicle"/>
    <property type="evidence" value="ECO:0007669"/>
    <property type="project" value="TreeGrafter"/>
</dbReference>
<dbReference type="OrthoDB" id="7464126at2759"/>
<dbReference type="Gene3D" id="1.20.1050.80">
    <property type="entry name" value="VPS9 domain"/>
    <property type="match status" value="1"/>
</dbReference>